<proteinExistence type="predicted"/>
<organism evidence="1 2">
    <name type="scientific">Nocardia brasiliensis</name>
    <dbReference type="NCBI Taxonomy" id="37326"/>
    <lineage>
        <taxon>Bacteria</taxon>
        <taxon>Bacillati</taxon>
        <taxon>Actinomycetota</taxon>
        <taxon>Actinomycetes</taxon>
        <taxon>Mycobacteriales</taxon>
        <taxon>Nocardiaceae</taxon>
        <taxon>Nocardia</taxon>
    </lineage>
</organism>
<dbReference type="EMBL" id="CP046171">
    <property type="protein sequence ID" value="QIS02577.1"/>
    <property type="molecule type" value="Genomic_DNA"/>
</dbReference>
<dbReference type="Proteomes" id="UP000501705">
    <property type="component" value="Chromosome"/>
</dbReference>
<reference evidence="1 2" key="1">
    <citation type="journal article" date="2019" name="ACS Chem. Biol.">
        <title>Identification and Mobilization of a Cryptic Antibiotic Biosynthesis Gene Locus from a Human-Pathogenic Nocardia Isolate.</title>
        <authorList>
            <person name="Herisse M."/>
            <person name="Ishida K."/>
            <person name="Porter J.L."/>
            <person name="Howden B."/>
            <person name="Hertweck C."/>
            <person name="Stinear T.P."/>
            <person name="Pidot S.J."/>
        </authorList>
    </citation>
    <scope>NUCLEOTIDE SEQUENCE [LARGE SCALE GENOMIC DNA]</scope>
    <source>
        <strain evidence="1 2">AUSMDU00024985</strain>
    </source>
</reference>
<protein>
    <recommendedName>
        <fullName evidence="3">DUF4254 domain-containing protein</fullName>
    </recommendedName>
</protein>
<dbReference type="AlphaFoldDB" id="A0A6G9XNS6"/>
<dbReference type="RefSeq" id="WP_167461661.1">
    <property type="nucleotide sequence ID" value="NZ_CP046171.1"/>
</dbReference>
<accession>A0A6G9XNS6</accession>
<evidence type="ECO:0000313" key="2">
    <source>
        <dbReference type="Proteomes" id="UP000501705"/>
    </source>
</evidence>
<sequence length="174" mass="19262">MTITTSPELVDARVPRDRVAAETTSDQHSLPDWHQLLAAFRGEIGRLPGDNLVTRWASDFASLHRVRHLNPNRSAEIDCRRRQIVILVDSWTETYVTTTSHGGSSRRSFGAAADLLAAAYVAAEYCLMAAEDASAAPVHAAWERVAELACRWNDLVAENPGRWQPSGVADQDRR</sequence>
<gene>
    <name evidence="1" type="ORF">F5X71_09810</name>
</gene>
<evidence type="ECO:0000313" key="1">
    <source>
        <dbReference type="EMBL" id="QIS02577.1"/>
    </source>
</evidence>
<name>A0A6G9XNS6_NOCBR</name>
<evidence type="ECO:0008006" key="3">
    <source>
        <dbReference type="Google" id="ProtNLM"/>
    </source>
</evidence>